<evidence type="ECO:0000313" key="8">
    <source>
        <dbReference type="RefSeq" id="XP_010921338.2"/>
    </source>
</evidence>
<dbReference type="InParanoid" id="A0A6I9RCY7"/>
<comment type="catalytic activity">
    <reaction evidence="3">
        <text>RX + glutathione = an S-substituted glutathione + a halide anion + H(+)</text>
        <dbReference type="Rhea" id="RHEA:16437"/>
        <dbReference type="ChEBI" id="CHEBI:15378"/>
        <dbReference type="ChEBI" id="CHEBI:16042"/>
        <dbReference type="ChEBI" id="CHEBI:17792"/>
        <dbReference type="ChEBI" id="CHEBI:57925"/>
        <dbReference type="ChEBI" id="CHEBI:90779"/>
        <dbReference type="EC" id="2.5.1.18"/>
    </reaction>
</comment>
<evidence type="ECO:0000256" key="2">
    <source>
        <dbReference type="ARBA" id="ARBA00022679"/>
    </source>
</evidence>
<feature type="domain" description="GST C-terminal" evidence="6">
    <location>
        <begin position="94"/>
        <end position="223"/>
    </location>
</feature>
<gene>
    <name evidence="8" type="primary">LOC105044931</name>
</gene>
<organism evidence="7 8">
    <name type="scientific">Elaeis guineensis var. tenera</name>
    <name type="common">Oil palm</name>
    <dbReference type="NCBI Taxonomy" id="51953"/>
    <lineage>
        <taxon>Eukaryota</taxon>
        <taxon>Viridiplantae</taxon>
        <taxon>Streptophyta</taxon>
        <taxon>Embryophyta</taxon>
        <taxon>Tracheophyta</taxon>
        <taxon>Spermatophyta</taxon>
        <taxon>Magnoliopsida</taxon>
        <taxon>Liliopsida</taxon>
        <taxon>Arecaceae</taxon>
        <taxon>Arecoideae</taxon>
        <taxon>Cocoseae</taxon>
        <taxon>Elaeidinae</taxon>
        <taxon>Elaeis</taxon>
    </lineage>
</organism>
<dbReference type="SFLD" id="SFLDG01152">
    <property type="entry name" value="Main.3:_Omega-_and_Tau-like"/>
    <property type="match status" value="1"/>
</dbReference>
<dbReference type="GO" id="GO:0004364">
    <property type="term" value="F:glutathione transferase activity"/>
    <property type="evidence" value="ECO:0007669"/>
    <property type="project" value="UniProtKB-EC"/>
</dbReference>
<dbReference type="InterPro" id="IPR036282">
    <property type="entry name" value="Glutathione-S-Trfase_C_sf"/>
</dbReference>
<feature type="domain" description="GST N-terminal" evidence="5">
    <location>
        <begin position="10"/>
        <end position="89"/>
    </location>
</feature>
<name>A0A6I9RCY7_ELAGV</name>
<dbReference type="InterPro" id="IPR010987">
    <property type="entry name" value="Glutathione-S-Trfase_C-like"/>
</dbReference>
<dbReference type="InterPro" id="IPR004046">
    <property type="entry name" value="GST_C"/>
</dbReference>
<dbReference type="FunFam" id="1.20.1050.10:FF:000012">
    <property type="entry name" value="Tau class glutathione S-transferase"/>
    <property type="match status" value="1"/>
</dbReference>
<dbReference type="EC" id="2.5.1.18" evidence="1"/>
<dbReference type="InterPro" id="IPR045073">
    <property type="entry name" value="Omega/Tau-like"/>
</dbReference>
<dbReference type="PANTHER" id="PTHR11260">
    <property type="entry name" value="GLUTATHIONE S-TRANSFERASE, GST, SUPERFAMILY, GST DOMAIN CONTAINING"/>
    <property type="match status" value="1"/>
</dbReference>
<evidence type="ECO:0000313" key="7">
    <source>
        <dbReference type="Proteomes" id="UP000504607"/>
    </source>
</evidence>
<evidence type="ECO:0000256" key="4">
    <source>
        <dbReference type="RuleBase" id="RU003494"/>
    </source>
</evidence>
<dbReference type="Pfam" id="PF02798">
    <property type="entry name" value="GST_N"/>
    <property type="match status" value="1"/>
</dbReference>
<dbReference type="GO" id="GO:0005737">
    <property type="term" value="C:cytoplasm"/>
    <property type="evidence" value="ECO:0007669"/>
    <property type="project" value="TreeGrafter"/>
</dbReference>
<dbReference type="GeneID" id="105044931"/>
<dbReference type="KEGG" id="egu:105044931"/>
<dbReference type="InterPro" id="IPR045074">
    <property type="entry name" value="GST_C_Tau"/>
</dbReference>
<dbReference type="RefSeq" id="XP_010921338.2">
    <property type="nucleotide sequence ID" value="XM_010923036.3"/>
</dbReference>
<dbReference type="OrthoDB" id="202840at2759"/>
<proteinExistence type="inferred from homology"/>
<keyword evidence="7" id="KW-1185">Reference proteome</keyword>
<dbReference type="CDD" id="cd03185">
    <property type="entry name" value="GST_C_Tau"/>
    <property type="match status" value="1"/>
</dbReference>
<dbReference type="FunFam" id="3.40.30.10:FF:000014">
    <property type="entry name" value="Tau class glutathione S-transferase"/>
    <property type="match status" value="1"/>
</dbReference>
<dbReference type="SUPFAM" id="SSF47616">
    <property type="entry name" value="GST C-terminal domain-like"/>
    <property type="match status" value="1"/>
</dbReference>
<dbReference type="Gene3D" id="1.20.1050.10">
    <property type="match status" value="1"/>
</dbReference>
<dbReference type="InterPro" id="IPR036249">
    <property type="entry name" value="Thioredoxin-like_sf"/>
</dbReference>
<evidence type="ECO:0000256" key="3">
    <source>
        <dbReference type="ARBA" id="ARBA00047960"/>
    </source>
</evidence>
<dbReference type="InterPro" id="IPR040079">
    <property type="entry name" value="Glutathione_S-Trfase"/>
</dbReference>
<reference evidence="8" key="1">
    <citation type="submission" date="2025-08" db="UniProtKB">
        <authorList>
            <consortium name="RefSeq"/>
        </authorList>
    </citation>
    <scope>IDENTIFICATION</scope>
</reference>
<dbReference type="SFLD" id="SFLDG00358">
    <property type="entry name" value="Main_(cytGST)"/>
    <property type="match status" value="1"/>
</dbReference>
<dbReference type="Pfam" id="PF00043">
    <property type="entry name" value="GST_C"/>
    <property type="match status" value="1"/>
</dbReference>
<accession>A0A6I9RCY7</accession>
<dbReference type="SFLD" id="SFLDS00019">
    <property type="entry name" value="Glutathione_Transferase_(cytos"/>
    <property type="match status" value="1"/>
</dbReference>
<comment type="similarity">
    <text evidence="4">Belongs to the GST superfamily.</text>
</comment>
<evidence type="ECO:0000259" key="6">
    <source>
        <dbReference type="PROSITE" id="PS50405"/>
    </source>
</evidence>
<dbReference type="AlphaFoldDB" id="A0A6I9RCY7"/>
<evidence type="ECO:0000259" key="5">
    <source>
        <dbReference type="PROSITE" id="PS50404"/>
    </source>
</evidence>
<dbReference type="InterPro" id="IPR004045">
    <property type="entry name" value="Glutathione_S-Trfase_N"/>
</dbReference>
<sequence>MSHSTMVSGGEVKLFGMWASPAVRRVEWALKIKGIEYEYIEEDLSNKSTSLLEYNPINKQVPVLLHKGKPIVESLVMIEYIDEVWKHNPILPEDPYERTKARFWATYGEGECRDAVGKVYFTEGEEKENAIKHLEDTVRVLDEELKGKKFFGGENIGFSDLVLGWMAFWLPVAEEVASFEVLNSKKFPWFASWTDNFLQVPVIKENLPLRDKTVEFFQNYRQQRLAASNCQAATHA</sequence>
<dbReference type="Proteomes" id="UP000504607">
    <property type="component" value="Chromosome 5"/>
</dbReference>
<dbReference type="PROSITE" id="PS50405">
    <property type="entry name" value="GST_CTER"/>
    <property type="match status" value="1"/>
</dbReference>
<dbReference type="GO" id="GO:0006749">
    <property type="term" value="P:glutathione metabolic process"/>
    <property type="evidence" value="ECO:0007669"/>
    <property type="project" value="InterPro"/>
</dbReference>
<dbReference type="SUPFAM" id="SSF52833">
    <property type="entry name" value="Thioredoxin-like"/>
    <property type="match status" value="1"/>
</dbReference>
<dbReference type="PANTHER" id="PTHR11260:SF676">
    <property type="entry name" value="GLUTATHIONE S-TRANSFERASE U8"/>
    <property type="match status" value="1"/>
</dbReference>
<evidence type="ECO:0000256" key="1">
    <source>
        <dbReference type="ARBA" id="ARBA00012452"/>
    </source>
</evidence>
<dbReference type="Gene3D" id="3.40.30.10">
    <property type="entry name" value="Glutaredoxin"/>
    <property type="match status" value="1"/>
</dbReference>
<dbReference type="PROSITE" id="PS50404">
    <property type="entry name" value="GST_NTER"/>
    <property type="match status" value="1"/>
</dbReference>
<keyword evidence="2 8" id="KW-0808">Transferase</keyword>
<dbReference type="CDD" id="cd03058">
    <property type="entry name" value="GST_N_Tau"/>
    <property type="match status" value="1"/>
</dbReference>
<protein>
    <recommendedName>
        <fullName evidence="1">glutathione transferase</fullName>
        <ecNumber evidence="1">2.5.1.18</ecNumber>
    </recommendedName>
</protein>